<gene>
    <name evidence="1" type="ORF">IPOD504_LOCUS12442</name>
</gene>
<evidence type="ECO:0000313" key="1">
    <source>
        <dbReference type="EMBL" id="CAH2063258.1"/>
    </source>
</evidence>
<organism evidence="1 2">
    <name type="scientific">Iphiclides podalirius</name>
    <name type="common">scarce swallowtail</name>
    <dbReference type="NCBI Taxonomy" id="110791"/>
    <lineage>
        <taxon>Eukaryota</taxon>
        <taxon>Metazoa</taxon>
        <taxon>Ecdysozoa</taxon>
        <taxon>Arthropoda</taxon>
        <taxon>Hexapoda</taxon>
        <taxon>Insecta</taxon>
        <taxon>Pterygota</taxon>
        <taxon>Neoptera</taxon>
        <taxon>Endopterygota</taxon>
        <taxon>Lepidoptera</taxon>
        <taxon>Glossata</taxon>
        <taxon>Ditrysia</taxon>
        <taxon>Papilionoidea</taxon>
        <taxon>Papilionidae</taxon>
        <taxon>Papilioninae</taxon>
        <taxon>Iphiclides</taxon>
    </lineage>
</organism>
<protein>
    <submittedName>
        <fullName evidence="1">Uncharacterized protein</fullName>
    </submittedName>
</protein>
<accession>A0ABN8IPR8</accession>
<evidence type="ECO:0000313" key="2">
    <source>
        <dbReference type="Proteomes" id="UP000837857"/>
    </source>
</evidence>
<name>A0ABN8IPR8_9NEOP</name>
<proteinExistence type="predicted"/>
<reference evidence="1" key="1">
    <citation type="submission" date="2022-03" db="EMBL/GenBank/DDBJ databases">
        <authorList>
            <person name="Martin H S."/>
        </authorList>
    </citation>
    <scope>NUCLEOTIDE SEQUENCE</scope>
</reference>
<keyword evidence="2" id="KW-1185">Reference proteome</keyword>
<dbReference type="EMBL" id="OW152815">
    <property type="protein sequence ID" value="CAH2063258.1"/>
    <property type="molecule type" value="Genomic_DNA"/>
</dbReference>
<sequence length="109" mass="12606">MLYSFKSHVLKTQFKKVLVIVTIVKIVSVYTAQITDVTPKPNISDVLMMKLISYYEDKYSIAESKSKPVEINNQENINNVVEERNVMKFVGNKGIYMDKKPKEVEVQVF</sequence>
<dbReference type="Proteomes" id="UP000837857">
    <property type="component" value="Chromosome 3"/>
</dbReference>
<feature type="non-terminal residue" evidence="1">
    <location>
        <position position="109"/>
    </location>
</feature>